<dbReference type="SUPFAM" id="SSF46785">
    <property type="entry name" value="Winged helix' DNA-binding domain"/>
    <property type="match status" value="1"/>
</dbReference>
<evidence type="ECO:0000256" key="4">
    <source>
        <dbReference type="ARBA" id="ARBA00023163"/>
    </source>
</evidence>
<evidence type="ECO:0000256" key="1">
    <source>
        <dbReference type="ARBA" id="ARBA00009437"/>
    </source>
</evidence>
<dbReference type="PRINTS" id="PR00039">
    <property type="entry name" value="HTHLYSR"/>
</dbReference>
<dbReference type="GO" id="GO:0043565">
    <property type="term" value="F:sequence-specific DNA binding"/>
    <property type="evidence" value="ECO:0007669"/>
    <property type="project" value="TreeGrafter"/>
</dbReference>
<evidence type="ECO:0000259" key="5">
    <source>
        <dbReference type="PROSITE" id="PS50931"/>
    </source>
</evidence>
<dbReference type="Gene3D" id="3.40.190.10">
    <property type="entry name" value="Periplasmic binding protein-like II"/>
    <property type="match status" value="2"/>
</dbReference>
<reference evidence="6" key="1">
    <citation type="submission" date="2022-01" db="EMBL/GenBank/DDBJ databases">
        <authorList>
            <person name="Karlyshev A.V."/>
            <person name="Jaspars M."/>
        </authorList>
    </citation>
    <scope>NUCLEOTIDE SEQUENCE</scope>
    <source>
        <strain evidence="6">AGSA3-2</strain>
    </source>
</reference>
<dbReference type="RefSeq" id="WP_233925897.1">
    <property type="nucleotide sequence ID" value="NZ_JAJVKT010000014.1"/>
</dbReference>
<keyword evidence="2" id="KW-0805">Transcription regulation</keyword>
<name>A0A9Q3ZGI7_9GAMM</name>
<dbReference type="InterPro" id="IPR005119">
    <property type="entry name" value="LysR_subst-bd"/>
</dbReference>
<dbReference type="InterPro" id="IPR036390">
    <property type="entry name" value="WH_DNA-bd_sf"/>
</dbReference>
<keyword evidence="3" id="KW-0238">DNA-binding</keyword>
<dbReference type="Pfam" id="PF00126">
    <property type="entry name" value="HTH_1"/>
    <property type="match status" value="1"/>
</dbReference>
<dbReference type="InterPro" id="IPR036388">
    <property type="entry name" value="WH-like_DNA-bd_sf"/>
</dbReference>
<dbReference type="Proteomes" id="UP001107961">
    <property type="component" value="Unassembled WGS sequence"/>
</dbReference>
<evidence type="ECO:0000256" key="3">
    <source>
        <dbReference type="ARBA" id="ARBA00023125"/>
    </source>
</evidence>
<feature type="domain" description="HTH lysR-type" evidence="5">
    <location>
        <begin position="18"/>
        <end position="75"/>
    </location>
</feature>
<dbReference type="AlphaFoldDB" id="A0A9Q3ZGI7"/>
<dbReference type="PANTHER" id="PTHR30537:SF26">
    <property type="entry name" value="GLYCINE CLEAVAGE SYSTEM TRANSCRIPTIONAL ACTIVATOR"/>
    <property type="match status" value="1"/>
</dbReference>
<dbReference type="PANTHER" id="PTHR30537">
    <property type="entry name" value="HTH-TYPE TRANSCRIPTIONAL REGULATOR"/>
    <property type="match status" value="1"/>
</dbReference>
<dbReference type="Pfam" id="PF03466">
    <property type="entry name" value="LysR_substrate"/>
    <property type="match status" value="1"/>
</dbReference>
<evidence type="ECO:0000313" key="6">
    <source>
        <dbReference type="EMBL" id="MCE7509489.1"/>
    </source>
</evidence>
<dbReference type="GO" id="GO:0003700">
    <property type="term" value="F:DNA-binding transcription factor activity"/>
    <property type="evidence" value="ECO:0007669"/>
    <property type="project" value="InterPro"/>
</dbReference>
<gene>
    <name evidence="6" type="ORF">LZG35_12635</name>
</gene>
<sequence length="332" mass="36151">MNEHTRSSLPAGFMRRLPPLAALAYFEVAARTRSFVGAAKELSVTPAAVSHQIKALEEQLGVALFIRHHRRVTPTAAALSILPRLQDGFAALVDAVDELRSQGEAKDVITVCAEPLFATKWLVPRLHRFYARHPEAEVRLQASLHSVDTAPGGPVTASAFSRAGIDLAIRFGYGEYPDMDSSLLLEVALEPVVASATGRSTIAEVLDEGALLTDNTAGRSNERFGWREWCEAAGKPFPADAREHHFGNGLLALEATLTGQGAWLVCPELVETELAAGTLRRLSEVALPCRFHYFIVSPERASPRAIVTDFRDWLLDERRLASGQEPETAVPG</sequence>
<comment type="caution">
    <text evidence="6">The sequence shown here is derived from an EMBL/GenBank/DDBJ whole genome shotgun (WGS) entry which is preliminary data.</text>
</comment>
<keyword evidence="7" id="KW-1185">Reference proteome</keyword>
<protein>
    <submittedName>
        <fullName evidence="6">LysR family transcriptional regulator</fullName>
    </submittedName>
</protein>
<dbReference type="SUPFAM" id="SSF53850">
    <property type="entry name" value="Periplasmic binding protein-like II"/>
    <property type="match status" value="1"/>
</dbReference>
<dbReference type="CDD" id="cd08432">
    <property type="entry name" value="PBP2_GcdR_TrpI_HvrB_AmpR_like"/>
    <property type="match status" value="1"/>
</dbReference>
<dbReference type="PROSITE" id="PS50931">
    <property type="entry name" value="HTH_LYSR"/>
    <property type="match status" value="1"/>
</dbReference>
<dbReference type="Gene3D" id="1.10.10.10">
    <property type="entry name" value="Winged helix-like DNA-binding domain superfamily/Winged helix DNA-binding domain"/>
    <property type="match status" value="1"/>
</dbReference>
<proteinExistence type="inferred from homology"/>
<organism evidence="6 7">
    <name type="scientific">Alloalcanivorax xenomutans</name>
    <dbReference type="NCBI Taxonomy" id="1094342"/>
    <lineage>
        <taxon>Bacteria</taxon>
        <taxon>Pseudomonadati</taxon>
        <taxon>Pseudomonadota</taxon>
        <taxon>Gammaproteobacteria</taxon>
        <taxon>Oceanospirillales</taxon>
        <taxon>Alcanivoracaceae</taxon>
        <taxon>Alloalcanivorax</taxon>
    </lineage>
</organism>
<comment type="similarity">
    <text evidence="1">Belongs to the LysR transcriptional regulatory family.</text>
</comment>
<dbReference type="GO" id="GO:0006351">
    <property type="term" value="P:DNA-templated transcription"/>
    <property type="evidence" value="ECO:0007669"/>
    <property type="project" value="TreeGrafter"/>
</dbReference>
<evidence type="ECO:0000313" key="7">
    <source>
        <dbReference type="Proteomes" id="UP001107961"/>
    </source>
</evidence>
<dbReference type="InterPro" id="IPR058163">
    <property type="entry name" value="LysR-type_TF_proteobact-type"/>
</dbReference>
<dbReference type="EMBL" id="JAJVKT010000014">
    <property type="protein sequence ID" value="MCE7509489.1"/>
    <property type="molecule type" value="Genomic_DNA"/>
</dbReference>
<keyword evidence="4" id="KW-0804">Transcription</keyword>
<evidence type="ECO:0000256" key="2">
    <source>
        <dbReference type="ARBA" id="ARBA00023015"/>
    </source>
</evidence>
<accession>A0A9Q3ZGI7</accession>
<dbReference type="InterPro" id="IPR000847">
    <property type="entry name" value="LysR_HTH_N"/>
</dbReference>